<reference evidence="2 4" key="2">
    <citation type="submission" date="2018-07" db="EMBL/GenBank/DDBJ databases">
        <title>Whole Genome Shotgun Sequence of Streptomyces spongiicola strain 531S.</title>
        <authorList>
            <person name="Dohra H."/>
            <person name="Kodani S."/>
        </authorList>
    </citation>
    <scope>NUCLEOTIDE SEQUENCE [LARGE SCALE GENOMIC DNA]</scope>
    <source>
        <strain evidence="2 4">531S</strain>
    </source>
</reference>
<dbReference type="Proteomes" id="UP000265354">
    <property type="component" value="Unassembled WGS sequence"/>
</dbReference>
<accession>A0A2S1Z093</accession>
<dbReference type="RefSeq" id="WP_109294739.1">
    <property type="nucleotide sequence ID" value="NZ_BGZL01000016.1"/>
</dbReference>
<evidence type="ECO:0000313" key="2">
    <source>
        <dbReference type="EMBL" id="GBQ03245.1"/>
    </source>
</evidence>
<dbReference type="AlphaFoldDB" id="A0A2S1Z093"/>
<evidence type="ECO:0000313" key="3">
    <source>
        <dbReference type="Proteomes" id="UP000245051"/>
    </source>
</evidence>
<dbReference type="EMBL" id="BGZL01000016">
    <property type="protein sequence ID" value="GBQ03245.1"/>
    <property type="molecule type" value="Genomic_DNA"/>
</dbReference>
<keyword evidence="3" id="KW-1185">Reference proteome</keyword>
<evidence type="ECO:0000313" key="1">
    <source>
        <dbReference type="EMBL" id="AWK09771.1"/>
    </source>
</evidence>
<gene>
    <name evidence="1" type="ORF">DDQ41_13555</name>
    <name evidence="2" type="ORF">SSP531S_47150</name>
</gene>
<dbReference type="EMBL" id="CP029254">
    <property type="protein sequence ID" value="AWK09771.1"/>
    <property type="molecule type" value="Genomic_DNA"/>
</dbReference>
<name>A0A2S1Z093_9ACTN</name>
<dbReference type="Proteomes" id="UP000245051">
    <property type="component" value="Chromosome"/>
</dbReference>
<proteinExistence type="predicted"/>
<evidence type="ECO:0000313" key="4">
    <source>
        <dbReference type="Proteomes" id="UP000265354"/>
    </source>
</evidence>
<protein>
    <submittedName>
        <fullName evidence="2">Uncharacterized protein</fullName>
    </submittedName>
</protein>
<reference evidence="1 3" key="1">
    <citation type="submission" date="2018-05" db="EMBL/GenBank/DDBJ databases">
        <title>Complete genome sequence of the Type Strain of Streptomyces spongiicola HNM0071, the producer of staurosporine.</title>
        <authorList>
            <person name="Zhou S."/>
            <person name="Huang X."/>
        </authorList>
    </citation>
    <scope>NUCLEOTIDE SEQUENCE [LARGE SCALE GENOMIC DNA]</scope>
    <source>
        <strain evidence="1 3">HNM0071</strain>
    </source>
</reference>
<sequence>MATERRTAGKIREAEDARDALGAALRRAGIQLPAMDVRPPLRADGAGYALVTLGDCSAPVALELAAVIERGAAR</sequence>
<organism evidence="2 4">
    <name type="scientific">Streptomyces spongiicola</name>
    <dbReference type="NCBI Taxonomy" id="1690221"/>
    <lineage>
        <taxon>Bacteria</taxon>
        <taxon>Bacillati</taxon>
        <taxon>Actinomycetota</taxon>
        <taxon>Actinomycetes</taxon>
        <taxon>Kitasatosporales</taxon>
        <taxon>Streptomycetaceae</taxon>
        <taxon>Streptomyces</taxon>
    </lineage>
</organism>
<dbReference type="OrthoDB" id="4329231at2"/>
<dbReference type="KEGG" id="sspo:DDQ41_13555"/>